<accession>A0A9Q1I251</accession>
<organism evidence="1 2">
    <name type="scientific">Conger conger</name>
    <name type="common">Conger eel</name>
    <name type="synonym">Muraena conger</name>
    <dbReference type="NCBI Taxonomy" id="82655"/>
    <lineage>
        <taxon>Eukaryota</taxon>
        <taxon>Metazoa</taxon>
        <taxon>Chordata</taxon>
        <taxon>Craniata</taxon>
        <taxon>Vertebrata</taxon>
        <taxon>Euteleostomi</taxon>
        <taxon>Actinopterygii</taxon>
        <taxon>Neopterygii</taxon>
        <taxon>Teleostei</taxon>
        <taxon>Anguilliformes</taxon>
        <taxon>Congridae</taxon>
        <taxon>Conger</taxon>
    </lineage>
</organism>
<name>A0A9Q1I251_CONCO</name>
<dbReference type="EMBL" id="JAFJMO010000005">
    <property type="protein sequence ID" value="KAJ8275858.1"/>
    <property type="molecule type" value="Genomic_DNA"/>
</dbReference>
<protein>
    <submittedName>
        <fullName evidence="1">Uncharacterized protein</fullName>
    </submittedName>
</protein>
<keyword evidence="2" id="KW-1185">Reference proteome</keyword>
<evidence type="ECO:0000313" key="1">
    <source>
        <dbReference type="EMBL" id="KAJ8275858.1"/>
    </source>
</evidence>
<gene>
    <name evidence="1" type="ORF">COCON_G00076100</name>
</gene>
<dbReference type="Proteomes" id="UP001152803">
    <property type="component" value="Unassembled WGS sequence"/>
</dbReference>
<dbReference type="AlphaFoldDB" id="A0A9Q1I251"/>
<sequence>MGIEPATLRLPDDCSYCLSHVAAVTFTCTGHYVFDQQTRCIQQFWDLWHAEVGGEPLLRVCQGIWE</sequence>
<evidence type="ECO:0000313" key="2">
    <source>
        <dbReference type="Proteomes" id="UP001152803"/>
    </source>
</evidence>
<comment type="caution">
    <text evidence="1">The sequence shown here is derived from an EMBL/GenBank/DDBJ whole genome shotgun (WGS) entry which is preliminary data.</text>
</comment>
<proteinExistence type="predicted"/>
<reference evidence="1" key="1">
    <citation type="journal article" date="2023" name="Science">
        <title>Genome structures resolve the early diversification of teleost fishes.</title>
        <authorList>
            <person name="Parey E."/>
            <person name="Louis A."/>
            <person name="Montfort J."/>
            <person name="Bouchez O."/>
            <person name="Roques C."/>
            <person name="Iampietro C."/>
            <person name="Lluch J."/>
            <person name="Castinel A."/>
            <person name="Donnadieu C."/>
            <person name="Desvignes T."/>
            <person name="Floi Bucao C."/>
            <person name="Jouanno E."/>
            <person name="Wen M."/>
            <person name="Mejri S."/>
            <person name="Dirks R."/>
            <person name="Jansen H."/>
            <person name="Henkel C."/>
            <person name="Chen W.J."/>
            <person name="Zahm M."/>
            <person name="Cabau C."/>
            <person name="Klopp C."/>
            <person name="Thompson A.W."/>
            <person name="Robinson-Rechavi M."/>
            <person name="Braasch I."/>
            <person name="Lecointre G."/>
            <person name="Bobe J."/>
            <person name="Postlethwait J.H."/>
            <person name="Berthelot C."/>
            <person name="Roest Crollius H."/>
            <person name="Guiguen Y."/>
        </authorList>
    </citation>
    <scope>NUCLEOTIDE SEQUENCE</scope>
    <source>
        <strain evidence="1">Concon-B</strain>
    </source>
</reference>